<comment type="similarity">
    <text evidence="2">Belongs to the DRAM/TMEM150 family.</text>
</comment>
<evidence type="ECO:0000259" key="7">
    <source>
        <dbReference type="Pfam" id="PF10277"/>
    </source>
</evidence>
<reference evidence="9" key="1">
    <citation type="journal article" date="2014" name="Nat. Genet.">
        <title>Genome of the human hookworm Necator americanus.</title>
        <authorList>
            <person name="Tang Y.T."/>
            <person name="Gao X."/>
            <person name="Rosa B.A."/>
            <person name="Abubucker S."/>
            <person name="Hallsworth-Pepin K."/>
            <person name="Martin J."/>
            <person name="Tyagi R."/>
            <person name="Heizer E."/>
            <person name="Zhang X."/>
            <person name="Bhonagiri-Palsikar V."/>
            <person name="Minx P."/>
            <person name="Warren W.C."/>
            <person name="Wang Q."/>
            <person name="Zhan B."/>
            <person name="Hotez P.J."/>
            <person name="Sternberg P.W."/>
            <person name="Dougall A."/>
            <person name="Gaze S.T."/>
            <person name="Mulvenna J."/>
            <person name="Sotillo J."/>
            <person name="Ranganathan S."/>
            <person name="Rabelo E.M."/>
            <person name="Wilson R.K."/>
            <person name="Felgner P.L."/>
            <person name="Bethony J."/>
            <person name="Hawdon J.M."/>
            <person name="Gasser R.B."/>
            <person name="Loukas A."/>
            <person name="Mitreva M."/>
        </authorList>
    </citation>
    <scope>NUCLEOTIDE SEQUENCE [LARGE SCALE GENOMIC DNA]</scope>
</reference>
<protein>
    <recommendedName>
        <fullName evidence="7">CWH43-like N-terminal domain-containing protein</fullName>
    </recommendedName>
</protein>
<dbReference type="OrthoDB" id="191706at2759"/>
<dbReference type="PANTHER" id="PTHR21324">
    <property type="entry name" value="FASTING-INDUCIBLE INTEGRAL MEMBRANE PROTEIN TM6P1-RELATED"/>
    <property type="match status" value="1"/>
</dbReference>
<evidence type="ECO:0000256" key="6">
    <source>
        <dbReference type="SAM" id="Phobius"/>
    </source>
</evidence>
<evidence type="ECO:0000256" key="4">
    <source>
        <dbReference type="ARBA" id="ARBA00022989"/>
    </source>
</evidence>
<dbReference type="InterPro" id="IPR019402">
    <property type="entry name" value="CWH43_N"/>
</dbReference>
<dbReference type="KEGG" id="nai:NECAME_10817"/>
<name>W2T9W7_NECAM</name>
<evidence type="ECO:0000313" key="9">
    <source>
        <dbReference type="Proteomes" id="UP000053676"/>
    </source>
</evidence>
<keyword evidence="9" id="KW-1185">Reference proteome</keyword>
<dbReference type="EMBL" id="KI660152">
    <property type="protein sequence ID" value="ETN77777.1"/>
    <property type="molecule type" value="Genomic_DNA"/>
</dbReference>
<dbReference type="OMA" id="CTCELIN"/>
<feature type="transmembrane region" description="Helical" evidence="6">
    <location>
        <begin position="175"/>
        <end position="199"/>
    </location>
</feature>
<feature type="transmembrane region" description="Helical" evidence="6">
    <location>
        <begin position="141"/>
        <end position="163"/>
    </location>
</feature>
<gene>
    <name evidence="8" type="ORF">NECAME_10817</name>
</gene>
<feature type="transmembrane region" description="Helical" evidence="6">
    <location>
        <begin position="211"/>
        <end position="236"/>
    </location>
</feature>
<dbReference type="Proteomes" id="UP000053676">
    <property type="component" value="Unassembled WGS sequence"/>
</dbReference>
<accession>W2T9W7</accession>
<evidence type="ECO:0000256" key="3">
    <source>
        <dbReference type="ARBA" id="ARBA00022692"/>
    </source>
</evidence>
<dbReference type="GO" id="GO:0012505">
    <property type="term" value="C:endomembrane system"/>
    <property type="evidence" value="ECO:0007669"/>
    <property type="project" value="UniProtKB-SubCell"/>
</dbReference>
<feature type="domain" description="CWH43-like N-terminal" evidence="7">
    <location>
        <begin position="56"/>
        <end position="289"/>
    </location>
</feature>
<feature type="transmembrane region" description="Helical" evidence="6">
    <location>
        <begin position="56"/>
        <end position="80"/>
    </location>
</feature>
<dbReference type="AlphaFoldDB" id="W2T9W7"/>
<keyword evidence="5 6" id="KW-0472">Membrane</keyword>
<keyword evidence="3 6" id="KW-0812">Transmembrane</keyword>
<evidence type="ECO:0000256" key="1">
    <source>
        <dbReference type="ARBA" id="ARBA00004127"/>
    </source>
</evidence>
<feature type="transmembrane region" description="Helical" evidence="6">
    <location>
        <begin position="100"/>
        <end position="120"/>
    </location>
</feature>
<dbReference type="InterPro" id="IPR050911">
    <property type="entry name" value="DRAM/TMEM150_Autophagy_Mod"/>
</dbReference>
<evidence type="ECO:0000256" key="5">
    <source>
        <dbReference type="ARBA" id="ARBA00023136"/>
    </source>
</evidence>
<keyword evidence="4 6" id="KW-1133">Transmembrane helix</keyword>
<proteinExistence type="inferred from homology"/>
<dbReference type="Pfam" id="PF10277">
    <property type="entry name" value="Frag1"/>
    <property type="match status" value="1"/>
</dbReference>
<organism evidence="8 9">
    <name type="scientific">Necator americanus</name>
    <name type="common">Human hookworm</name>
    <dbReference type="NCBI Taxonomy" id="51031"/>
    <lineage>
        <taxon>Eukaryota</taxon>
        <taxon>Metazoa</taxon>
        <taxon>Ecdysozoa</taxon>
        <taxon>Nematoda</taxon>
        <taxon>Chromadorea</taxon>
        <taxon>Rhabditida</taxon>
        <taxon>Rhabditina</taxon>
        <taxon>Rhabditomorpha</taxon>
        <taxon>Strongyloidea</taxon>
        <taxon>Ancylostomatidae</taxon>
        <taxon>Bunostominae</taxon>
        <taxon>Necator</taxon>
    </lineage>
</organism>
<evidence type="ECO:0000256" key="2">
    <source>
        <dbReference type="ARBA" id="ARBA00006565"/>
    </source>
</evidence>
<evidence type="ECO:0000313" key="8">
    <source>
        <dbReference type="EMBL" id="ETN77777.1"/>
    </source>
</evidence>
<sequence>MKLLRCAELSSIMDERQKCRKYCSILNCIDYCIATETPEIIFGVKTELFAMVLRHIWLLPVAAVICTLIAFFSGYIIGAAKHQFPAILPFISYGGSSHPGASIFAQFLNVASFFMILTFYAKHRQFVEYYGHRLNWERTRWWRVSLALMWAGVTCALGMMLVANFRMSEVAVVHGIGAFLIFIMSLVYGWGLVGLGYTLSPRIAPRRVNHVRLTLMILATCLFILHELAVIFHIFVPKSAGAPPSKWLHIKWFPKDSPFYRNYIIATSAEWAMMLVMQAFFLSLVVELRYAYAHPPRVSFRRKPDEDEGLRGWIDVQRDVGVVHVPATQSSTQKVVGNPHQASVVGSASAGKAVVRPAQENRGHMEILDPRTPHSGAECRYCDELLKRGSKKM</sequence>
<feature type="transmembrane region" description="Helical" evidence="6">
    <location>
        <begin position="271"/>
        <end position="292"/>
    </location>
</feature>
<comment type="subcellular location">
    <subcellularLocation>
        <location evidence="1">Endomembrane system</location>
        <topology evidence="1">Multi-pass membrane protein</topology>
    </subcellularLocation>
</comment>
<dbReference type="PANTHER" id="PTHR21324:SF2">
    <property type="entry name" value="EG:22E5.9 PROTEIN"/>
    <property type="match status" value="1"/>
</dbReference>